<dbReference type="Proteomes" id="UP000005239">
    <property type="component" value="Unassembled WGS sequence"/>
</dbReference>
<proteinExistence type="predicted"/>
<reference evidence="1" key="2">
    <citation type="submission" date="2022-06" db="UniProtKB">
        <authorList>
            <consortium name="EnsemblMetazoa"/>
        </authorList>
    </citation>
    <scope>IDENTIFICATION</scope>
    <source>
        <strain evidence="1">PS312</strain>
    </source>
</reference>
<evidence type="ECO:0000313" key="1">
    <source>
        <dbReference type="EnsemblMetazoa" id="PPA45901.1"/>
    </source>
</evidence>
<organism evidence="1 2">
    <name type="scientific">Pristionchus pacificus</name>
    <name type="common">Parasitic nematode worm</name>
    <dbReference type="NCBI Taxonomy" id="54126"/>
    <lineage>
        <taxon>Eukaryota</taxon>
        <taxon>Metazoa</taxon>
        <taxon>Ecdysozoa</taxon>
        <taxon>Nematoda</taxon>
        <taxon>Chromadorea</taxon>
        <taxon>Rhabditida</taxon>
        <taxon>Rhabditina</taxon>
        <taxon>Diplogasteromorpha</taxon>
        <taxon>Diplogasteroidea</taxon>
        <taxon>Neodiplogasteridae</taxon>
        <taxon>Pristionchus</taxon>
    </lineage>
</organism>
<keyword evidence="2" id="KW-1185">Reference proteome</keyword>
<accession>A0A8R1Z1P5</accession>
<reference evidence="2" key="1">
    <citation type="journal article" date="2008" name="Nat. Genet.">
        <title>The Pristionchus pacificus genome provides a unique perspective on nematode lifestyle and parasitism.</title>
        <authorList>
            <person name="Dieterich C."/>
            <person name="Clifton S.W."/>
            <person name="Schuster L.N."/>
            <person name="Chinwalla A."/>
            <person name="Delehaunty K."/>
            <person name="Dinkelacker I."/>
            <person name="Fulton L."/>
            <person name="Fulton R."/>
            <person name="Godfrey J."/>
            <person name="Minx P."/>
            <person name="Mitreva M."/>
            <person name="Roeseler W."/>
            <person name="Tian H."/>
            <person name="Witte H."/>
            <person name="Yang S.P."/>
            <person name="Wilson R.K."/>
            <person name="Sommer R.J."/>
        </authorList>
    </citation>
    <scope>NUCLEOTIDE SEQUENCE [LARGE SCALE GENOMIC DNA]</scope>
    <source>
        <strain evidence="2">PS312</strain>
    </source>
</reference>
<protein>
    <submittedName>
        <fullName evidence="1">Uncharacterized protein</fullName>
    </submittedName>
</protein>
<dbReference type="EnsemblMetazoa" id="PPA45901.1">
    <property type="protein sequence ID" value="PPA45901.1"/>
    <property type="gene ID" value="WBGene00284270"/>
</dbReference>
<gene>
    <name evidence="1" type="primary">WBGene00284270</name>
</gene>
<name>A0A2A6C0Q3_PRIPA</name>
<dbReference type="AlphaFoldDB" id="A0A2A6C0Q3"/>
<accession>A0A2A6C0Q3</accession>
<evidence type="ECO:0000313" key="2">
    <source>
        <dbReference type="Proteomes" id="UP000005239"/>
    </source>
</evidence>
<sequence length="70" mass="8159">MIYDDSDSSPHFRPTPALLDTTKHCEKERQHWLARPPPANALEEPRACPKYCIMEAENLIFRQDVQELHA</sequence>